<keyword evidence="3" id="KW-1185">Reference proteome</keyword>
<dbReference type="PATRIC" id="fig|1198630.3.peg.446"/>
<gene>
    <name evidence="2" type="ORF">TthWC1_0435</name>
</gene>
<sequence length="57" mass="6753">MERGIGVTVLRLLEKKFGDIPEEYVKKIKRAGRETLLKIVDKIFEIDKIEDLDKFFK</sequence>
<dbReference type="EMBL" id="AMYG01000017">
    <property type="protein sequence ID" value="EMT40043.1"/>
    <property type="molecule type" value="Genomic_DNA"/>
</dbReference>
<accession>M8D0G4</accession>
<evidence type="ECO:0000259" key="1">
    <source>
        <dbReference type="Pfam" id="PF14261"/>
    </source>
</evidence>
<feature type="domain" description="DUF4351" evidence="1">
    <location>
        <begin position="9"/>
        <end position="56"/>
    </location>
</feature>
<evidence type="ECO:0000313" key="2">
    <source>
        <dbReference type="EMBL" id="EMT40043.1"/>
    </source>
</evidence>
<dbReference type="InterPro" id="IPR025587">
    <property type="entry name" value="DUF4351"/>
</dbReference>
<comment type="caution">
    <text evidence="2">The sequence shown here is derived from an EMBL/GenBank/DDBJ whole genome shotgun (WGS) entry which is preliminary data.</text>
</comment>
<protein>
    <recommendedName>
        <fullName evidence="1">DUF4351 domain-containing protein</fullName>
    </recommendedName>
</protein>
<evidence type="ECO:0000313" key="3">
    <source>
        <dbReference type="Proteomes" id="UP000013242"/>
    </source>
</evidence>
<dbReference type="HOGENOM" id="CLU_2995231_0_0_9"/>
<organism evidence="2 3">
    <name type="scientific">Thermoanaerobacter thermohydrosulfuricus WC1</name>
    <dbReference type="NCBI Taxonomy" id="1198630"/>
    <lineage>
        <taxon>Bacteria</taxon>
        <taxon>Bacillati</taxon>
        <taxon>Bacillota</taxon>
        <taxon>Clostridia</taxon>
        <taxon>Thermoanaerobacterales</taxon>
        <taxon>Thermoanaerobacteraceae</taxon>
        <taxon>Thermoanaerobacter</taxon>
    </lineage>
</organism>
<proteinExistence type="predicted"/>
<dbReference type="AlphaFoldDB" id="M8D0G4"/>
<dbReference type="Pfam" id="PF14261">
    <property type="entry name" value="DUF4351"/>
    <property type="match status" value="1"/>
</dbReference>
<reference evidence="2 3" key="1">
    <citation type="journal article" date="2013" name="PLoS ONE">
        <title>Genomic Evaluation of Thermoanaerobacter spp. for the Construction of Designer Co-Cultures to Improve Lignocellulosic Biofuel Production.</title>
        <authorList>
            <person name="Verbeke T.J."/>
            <person name="Zhang X."/>
            <person name="Henrissat B."/>
            <person name="Spicer V."/>
            <person name="Rydzak T."/>
            <person name="Krokhin O.V."/>
            <person name="Fristensky B."/>
            <person name="Levin D.B."/>
            <person name="Sparling R."/>
        </authorList>
    </citation>
    <scope>NUCLEOTIDE SEQUENCE [LARGE SCALE GENOMIC DNA]</scope>
    <source>
        <strain evidence="2 3">WC1</strain>
    </source>
</reference>
<dbReference type="Proteomes" id="UP000013242">
    <property type="component" value="Unassembled WGS sequence"/>
</dbReference>
<name>M8D0G4_THETY</name>